<keyword evidence="7" id="KW-0732">Signal</keyword>
<evidence type="ECO:0000256" key="9">
    <source>
        <dbReference type="ARBA" id="ARBA00022833"/>
    </source>
</evidence>
<gene>
    <name evidence="17" type="ORF">MY490_18660</name>
</gene>
<dbReference type="PANTHER" id="PTHR33794">
    <property type="entry name" value="BACILLOLYSIN"/>
    <property type="match status" value="1"/>
</dbReference>
<keyword evidence="6" id="KW-0479">Metal-binding</keyword>
<evidence type="ECO:0000256" key="12">
    <source>
        <dbReference type="RuleBase" id="RU366073"/>
    </source>
</evidence>
<dbReference type="InterPro" id="IPR050728">
    <property type="entry name" value="Zinc_Metalloprotease_M4"/>
</dbReference>
<dbReference type="PRINTS" id="PR00730">
    <property type="entry name" value="THERMOLYSIN"/>
</dbReference>
<dbReference type="Pfam" id="PF03413">
    <property type="entry name" value="PepSY"/>
    <property type="match status" value="1"/>
</dbReference>
<evidence type="ECO:0000256" key="5">
    <source>
        <dbReference type="ARBA" id="ARBA00022670"/>
    </source>
</evidence>
<organism evidence="17 18">
    <name type="scientific">Gottfriedia acidiceleris</name>
    <dbReference type="NCBI Taxonomy" id="371036"/>
    <lineage>
        <taxon>Bacteria</taxon>
        <taxon>Bacillati</taxon>
        <taxon>Bacillota</taxon>
        <taxon>Bacilli</taxon>
        <taxon>Bacillales</taxon>
        <taxon>Bacillaceae</taxon>
        <taxon>Gottfriedia</taxon>
    </lineage>
</organism>
<evidence type="ECO:0000256" key="2">
    <source>
        <dbReference type="ARBA" id="ARBA00004613"/>
    </source>
</evidence>
<dbReference type="PANTHER" id="PTHR33794:SF3">
    <property type="entry name" value="NEUTRAL PROTEASE B"/>
    <property type="match status" value="1"/>
</dbReference>
<evidence type="ECO:0000256" key="10">
    <source>
        <dbReference type="ARBA" id="ARBA00022837"/>
    </source>
</evidence>
<evidence type="ECO:0000256" key="1">
    <source>
        <dbReference type="ARBA" id="ARBA00001947"/>
    </source>
</evidence>
<feature type="domain" description="Peptidase M4 C-terminal" evidence="14">
    <location>
        <begin position="393"/>
        <end position="576"/>
    </location>
</feature>
<reference evidence="17 18" key="1">
    <citation type="submission" date="2022-04" db="EMBL/GenBank/DDBJ databases">
        <title>Mechanism of arsenic methylation and mitigation arsenic toxicity by Bacillus sp. LH14 from an Arsenic-Contaminated Paddy Soil.</title>
        <authorList>
            <person name="Wang D."/>
        </authorList>
    </citation>
    <scope>NUCLEOTIDE SEQUENCE [LARGE SCALE GENOMIC DNA]</scope>
    <source>
        <strain evidence="17 18">LH14</strain>
    </source>
</reference>
<dbReference type="Gene3D" id="1.10.390.10">
    <property type="entry name" value="Neutral Protease Domain 2"/>
    <property type="match status" value="1"/>
</dbReference>
<evidence type="ECO:0000259" key="14">
    <source>
        <dbReference type="Pfam" id="PF02868"/>
    </source>
</evidence>
<proteinExistence type="inferred from homology"/>
<dbReference type="Pfam" id="PF07504">
    <property type="entry name" value="FTP"/>
    <property type="match status" value="1"/>
</dbReference>
<evidence type="ECO:0000313" key="18">
    <source>
        <dbReference type="Proteomes" id="UP000830639"/>
    </source>
</evidence>
<dbReference type="Gene3D" id="3.10.170.10">
    <property type="match status" value="1"/>
</dbReference>
<feature type="domain" description="Peptidase M4" evidence="13">
    <location>
        <begin position="298"/>
        <end position="389"/>
    </location>
</feature>
<comment type="function">
    <text evidence="12">Extracellular zinc metalloprotease.</text>
</comment>
<evidence type="ECO:0000256" key="7">
    <source>
        <dbReference type="ARBA" id="ARBA00022729"/>
    </source>
</evidence>
<evidence type="ECO:0000259" key="16">
    <source>
        <dbReference type="Pfam" id="PF07504"/>
    </source>
</evidence>
<dbReference type="InterPro" id="IPR013856">
    <property type="entry name" value="Peptidase_M4_domain"/>
</dbReference>
<dbReference type="CDD" id="cd09597">
    <property type="entry name" value="M4_TLP"/>
    <property type="match status" value="1"/>
</dbReference>
<evidence type="ECO:0000259" key="15">
    <source>
        <dbReference type="Pfam" id="PF03413"/>
    </source>
</evidence>
<dbReference type="InterPro" id="IPR001570">
    <property type="entry name" value="Peptidase_M4_C_domain"/>
</dbReference>
<dbReference type="InterPro" id="IPR023612">
    <property type="entry name" value="Peptidase_M4"/>
</dbReference>
<feature type="domain" description="FTP" evidence="16">
    <location>
        <begin position="71"/>
        <end position="121"/>
    </location>
</feature>
<dbReference type="InterPro" id="IPR025711">
    <property type="entry name" value="PepSY"/>
</dbReference>
<dbReference type="EMBL" id="CP096034">
    <property type="protein sequence ID" value="UPM56542.1"/>
    <property type="molecule type" value="Genomic_DNA"/>
</dbReference>
<comment type="subcellular location">
    <subcellularLocation>
        <location evidence="2 12">Secreted</location>
    </subcellularLocation>
</comment>
<comment type="cofactor">
    <cofactor evidence="1 12">
        <name>Zn(2+)</name>
        <dbReference type="ChEBI" id="CHEBI:29105"/>
    </cofactor>
</comment>
<keyword evidence="10" id="KW-0106">Calcium</keyword>
<dbReference type="InterPro" id="IPR011096">
    <property type="entry name" value="FTP_domain"/>
</dbReference>
<keyword evidence="11 12" id="KW-0482">Metalloprotease</keyword>
<dbReference type="Proteomes" id="UP000830639">
    <property type="component" value="Chromosome"/>
</dbReference>
<evidence type="ECO:0000256" key="4">
    <source>
        <dbReference type="ARBA" id="ARBA00022525"/>
    </source>
</evidence>
<keyword evidence="5 12" id="KW-0645">Protease</keyword>
<evidence type="ECO:0000256" key="11">
    <source>
        <dbReference type="ARBA" id="ARBA00023049"/>
    </source>
</evidence>
<dbReference type="Gene3D" id="3.10.450.40">
    <property type="match status" value="1"/>
</dbReference>
<evidence type="ECO:0000313" key="17">
    <source>
        <dbReference type="EMBL" id="UPM56542.1"/>
    </source>
</evidence>
<dbReference type="Pfam" id="PF01447">
    <property type="entry name" value="Peptidase_M4"/>
    <property type="match status" value="1"/>
</dbReference>
<feature type="domain" description="PepSY" evidence="15">
    <location>
        <begin position="137"/>
        <end position="207"/>
    </location>
</feature>
<protein>
    <recommendedName>
        <fullName evidence="12">Neutral metalloproteinase</fullName>
        <ecNumber evidence="12">3.4.24.-</ecNumber>
    </recommendedName>
</protein>
<evidence type="ECO:0000259" key="13">
    <source>
        <dbReference type="Pfam" id="PF01447"/>
    </source>
</evidence>
<dbReference type="Gene3D" id="3.10.450.490">
    <property type="match status" value="1"/>
</dbReference>
<evidence type="ECO:0000256" key="8">
    <source>
        <dbReference type="ARBA" id="ARBA00022801"/>
    </source>
</evidence>
<dbReference type="Pfam" id="PF02868">
    <property type="entry name" value="Peptidase_M4_C"/>
    <property type="match status" value="1"/>
</dbReference>
<dbReference type="InterPro" id="IPR027268">
    <property type="entry name" value="Peptidase_M4/M1_CTD_sf"/>
</dbReference>
<dbReference type="SUPFAM" id="SSF55486">
    <property type="entry name" value="Metalloproteases ('zincins'), catalytic domain"/>
    <property type="match status" value="1"/>
</dbReference>
<name>A0ABY4JSS8_9BACI</name>
<keyword evidence="18" id="KW-1185">Reference proteome</keyword>
<keyword evidence="4 12" id="KW-0964">Secreted</keyword>
<keyword evidence="9 12" id="KW-0862">Zinc</keyword>
<evidence type="ECO:0000256" key="6">
    <source>
        <dbReference type="ARBA" id="ARBA00022723"/>
    </source>
</evidence>
<dbReference type="EC" id="3.4.24.-" evidence="12"/>
<comment type="similarity">
    <text evidence="3 12">Belongs to the peptidase M4 family.</text>
</comment>
<sequence length="577" mass="62058">MKKEKRMRRKAIPAVMALTVAFGGGLTTLPSFVNVKASAATVEQALSKDEIVKAFLNSKVEGLARSGSAWEQFKVISEQADSTTNTYHVRTVEQYKGIPIYGSGQAVALDANNNVYASFGNITQKLSRTIIPTEAVISKEDAEATAKESIESQIGTVKNYDGIDTELTIYPHNGKYYLTYLVKASTSVPAPGYFHYFVDATNGEIVDSFDAIDNLADPAKLSVAVGRGLDVFGKMQTFPVGKDTSTGTSYLYGGSIAGGTTTSPNIVPLATFDAHRMGETPFILLSALLGFTGFEIETKSSTNFFYDPAGVSAHMNSDKVNKYYQTVHKRNSLDNKGMTLISTVHIGSKWNNAAWNGKQMLYGDGDGIVLGSLAGGLDVTGHEMTHGVISNTANLTYQNESGAINESLADIFGALAEMNAAGVTSPSDWEMGEDIYTPTKDGDGGLRSLSNPKSKSLSPIYGLKDNKYPDNYADRYLGTEDKGGVHINSSINNKAAYLIAEGGTHNGITVTKLQRTVAEKIYYRALTMYLTPSSGFKEMREAAIQAARDLYPDNKTTGQPSTQTKAVMAAYDAVGVY</sequence>
<keyword evidence="8 12" id="KW-0378">Hydrolase</keyword>
<accession>A0ABY4JSS8</accession>
<evidence type="ECO:0000256" key="3">
    <source>
        <dbReference type="ARBA" id="ARBA00009388"/>
    </source>
</evidence>